<evidence type="ECO:0000256" key="1">
    <source>
        <dbReference type="SAM" id="SignalP"/>
    </source>
</evidence>
<evidence type="ECO:0008006" key="4">
    <source>
        <dbReference type="Google" id="ProtNLM"/>
    </source>
</evidence>
<feature type="chain" id="PRO_5042096801" description="Secreted protein" evidence="1">
    <location>
        <begin position="20"/>
        <end position="96"/>
    </location>
</feature>
<protein>
    <recommendedName>
        <fullName evidence="4">Secreted protein</fullName>
    </recommendedName>
</protein>
<comment type="caution">
    <text evidence="2">The sequence shown here is derived from an EMBL/GenBank/DDBJ whole genome shotgun (WGS) entry which is preliminary data.</text>
</comment>
<keyword evidence="3" id="KW-1185">Reference proteome</keyword>
<sequence>MPLVWAILFLLHSRTNVWHSPTRTSTSPRLYLSTVSAPAQPHTAPPTGQSTRCCVRRNRIPCTPVDTPTLILELRLGIGFPQGKGGGGSKEGEAER</sequence>
<evidence type="ECO:0000313" key="2">
    <source>
        <dbReference type="EMBL" id="KAJ7714824.1"/>
    </source>
</evidence>
<proteinExistence type="predicted"/>
<keyword evidence="1" id="KW-0732">Signal</keyword>
<gene>
    <name evidence="2" type="ORF">DFH07DRAFT_974365</name>
</gene>
<evidence type="ECO:0000313" key="3">
    <source>
        <dbReference type="Proteomes" id="UP001215280"/>
    </source>
</evidence>
<feature type="signal peptide" evidence="1">
    <location>
        <begin position="1"/>
        <end position="19"/>
    </location>
</feature>
<dbReference type="EMBL" id="JARJLG010000362">
    <property type="protein sequence ID" value="KAJ7714824.1"/>
    <property type="molecule type" value="Genomic_DNA"/>
</dbReference>
<name>A0AAD7H8V3_9AGAR</name>
<dbReference type="AlphaFoldDB" id="A0AAD7H8V3"/>
<accession>A0AAD7H8V3</accession>
<organism evidence="2 3">
    <name type="scientific">Mycena maculata</name>
    <dbReference type="NCBI Taxonomy" id="230809"/>
    <lineage>
        <taxon>Eukaryota</taxon>
        <taxon>Fungi</taxon>
        <taxon>Dikarya</taxon>
        <taxon>Basidiomycota</taxon>
        <taxon>Agaricomycotina</taxon>
        <taxon>Agaricomycetes</taxon>
        <taxon>Agaricomycetidae</taxon>
        <taxon>Agaricales</taxon>
        <taxon>Marasmiineae</taxon>
        <taxon>Mycenaceae</taxon>
        <taxon>Mycena</taxon>
    </lineage>
</organism>
<reference evidence="2" key="1">
    <citation type="submission" date="2023-03" db="EMBL/GenBank/DDBJ databases">
        <title>Massive genome expansion in bonnet fungi (Mycena s.s.) driven by repeated elements and novel gene families across ecological guilds.</title>
        <authorList>
            <consortium name="Lawrence Berkeley National Laboratory"/>
            <person name="Harder C.B."/>
            <person name="Miyauchi S."/>
            <person name="Viragh M."/>
            <person name="Kuo A."/>
            <person name="Thoen E."/>
            <person name="Andreopoulos B."/>
            <person name="Lu D."/>
            <person name="Skrede I."/>
            <person name="Drula E."/>
            <person name="Henrissat B."/>
            <person name="Morin E."/>
            <person name="Kohler A."/>
            <person name="Barry K."/>
            <person name="LaButti K."/>
            <person name="Morin E."/>
            <person name="Salamov A."/>
            <person name="Lipzen A."/>
            <person name="Mereny Z."/>
            <person name="Hegedus B."/>
            <person name="Baldrian P."/>
            <person name="Stursova M."/>
            <person name="Weitz H."/>
            <person name="Taylor A."/>
            <person name="Grigoriev I.V."/>
            <person name="Nagy L.G."/>
            <person name="Martin F."/>
            <person name="Kauserud H."/>
        </authorList>
    </citation>
    <scope>NUCLEOTIDE SEQUENCE</scope>
    <source>
        <strain evidence="2">CBHHK188m</strain>
    </source>
</reference>
<dbReference type="Proteomes" id="UP001215280">
    <property type="component" value="Unassembled WGS sequence"/>
</dbReference>